<name>A0A841RD13_9SPIO</name>
<keyword evidence="2" id="KW-1185">Reference proteome</keyword>
<proteinExistence type="predicted"/>
<evidence type="ECO:0000313" key="2">
    <source>
        <dbReference type="Proteomes" id="UP000587760"/>
    </source>
</evidence>
<dbReference type="AlphaFoldDB" id="A0A841RD13"/>
<dbReference type="Proteomes" id="UP000587760">
    <property type="component" value="Unassembled WGS sequence"/>
</dbReference>
<sequence>MGRHKYSRNPIIEDLESFSIEILSPILKLYFDQHSLFNQNLDALPGYNNIKITMTSDSSIAYLHGTHNGHSIYTYVEAVQCPFGNYRFYFVCRFTGYRVTTLYLAPSNEYLSRYTIHAVYRTQREHNGQFFLINRARDLRNQAIKYQKKGRIKKMKICNQISDKLEVEFYRTKISYFENSLNQLK</sequence>
<reference evidence="1 2" key="1">
    <citation type="submission" date="2020-08" db="EMBL/GenBank/DDBJ databases">
        <title>Genomic Encyclopedia of Type Strains, Phase IV (KMG-IV): sequencing the most valuable type-strain genomes for metagenomic binning, comparative biology and taxonomic classification.</title>
        <authorList>
            <person name="Goeker M."/>
        </authorList>
    </citation>
    <scope>NUCLEOTIDE SEQUENCE [LARGE SCALE GENOMIC DNA]</scope>
    <source>
        <strain evidence="1 2">DSM 2461</strain>
    </source>
</reference>
<gene>
    <name evidence="1" type="ORF">HNR50_003226</name>
</gene>
<comment type="caution">
    <text evidence="1">The sequence shown here is derived from an EMBL/GenBank/DDBJ whole genome shotgun (WGS) entry which is preliminary data.</text>
</comment>
<evidence type="ECO:0000313" key="1">
    <source>
        <dbReference type="EMBL" id="MBB6481546.1"/>
    </source>
</evidence>
<dbReference type="RefSeq" id="WP_184747780.1">
    <property type="nucleotide sequence ID" value="NZ_JACHGJ010000006.1"/>
</dbReference>
<organism evidence="1 2">
    <name type="scientific">Spirochaeta isovalerica</name>
    <dbReference type="NCBI Taxonomy" id="150"/>
    <lineage>
        <taxon>Bacteria</taxon>
        <taxon>Pseudomonadati</taxon>
        <taxon>Spirochaetota</taxon>
        <taxon>Spirochaetia</taxon>
        <taxon>Spirochaetales</taxon>
        <taxon>Spirochaetaceae</taxon>
        <taxon>Spirochaeta</taxon>
    </lineage>
</organism>
<dbReference type="EMBL" id="JACHGJ010000006">
    <property type="protein sequence ID" value="MBB6481546.1"/>
    <property type="molecule type" value="Genomic_DNA"/>
</dbReference>
<accession>A0A841RD13</accession>
<protein>
    <submittedName>
        <fullName evidence="1">Uncharacterized protein</fullName>
    </submittedName>
</protein>